<protein>
    <submittedName>
        <fullName evidence="1">NACHT domain protein</fullName>
    </submittedName>
</protein>
<dbReference type="Proteomes" id="UP000020825">
    <property type="component" value="Unassembled WGS sequence"/>
</dbReference>
<reference evidence="1 2" key="1">
    <citation type="submission" date="2013-12" db="EMBL/GenBank/DDBJ databases">
        <authorList>
            <person name="Zelazny A."/>
            <person name="Olivier K."/>
            <person name="Holland S."/>
            <person name="Lenaerts A."/>
            <person name="Ordway D."/>
            <person name="DeGroote M.A."/>
            <person name="Parker T."/>
            <person name="Sizemore C."/>
            <person name="Tallon L.J."/>
            <person name="Sadzewicz L.K."/>
            <person name="Sengamalay N."/>
            <person name="Fraser C.M."/>
            <person name="Hine E."/>
            <person name="Shefchek K.A."/>
            <person name="Das S.P."/>
            <person name="Tettelin H."/>
        </authorList>
    </citation>
    <scope>NUCLEOTIDE SEQUENCE [LARGE SCALE GENOMIC DNA]</scope>
    <source>
        <strain evidence="1 2">1956</strain>
    </source>
</reference>
<gene>
    <name evidence="1" type="ORF">I550_2957</name>
</gene>
<proteinExistence type="predicted"/>
<comment type="caution">
    <text evidence="1">The sequence shown here is derived from an EMBL/GenBank/DDBJ whole genome shotgun (WGS) entry which is preliminary data.</text>
</comment>
<dbReference type="SUPFAM" id="SSF52540">
    <property type="entry name" value="P-loop containing nucleoside triphosphate hydrolases"/>
    <property type="match status" value="1"/>
</dbReference>
<evidence type="ECO:0000313" key="2">
    <source>
        <dbReference type="Proteomes" id="UP000020825"/>
    </source>
</evidence>
<dbReference type="EMBL" id="JAOG01000001">
    <property type="protein sequence ID" value="EUA59809.1"/>
    <property type="molecule type" value="Genomic_DNA"/>
</dbReference>
<dbReference type="AlphaFoldDB" id="X8CUU4"/>
<accession>X8CUU4</accession>
<sequence length="598" mass="66224">MTTSLAVVTGDAGFGKTQLAATLSAPTQARPAGVLLYGRRVTQNDTLNDLARQMTIGGQPVTAFEELLAAVDAAATRARCRLPIVIDGLNEAEVVTIWIPLLRSLLVLLEKYPSVLVVCTVRQDFVEHAVPDEIDEILTLSGFEDIDEAIDRYFAHYKIDPGDAELPRELFNRPLSLKIYCGVANPDREQPVGIERLPESLTGMFDEYLRVAGHRIYDLNSNIHPLDVLQGLDALGEELWTTRARHVSQQRAHELFKDNSGWQNSLLAALEYEVVVLRQPGATGGMDVSLVYDLLAGHVIAASLLRKHGAAISELLSKDSTTTLFIGDVDERHPLAADIFDALAGLMPRVSGQQLWPVVQEPLRLPALRRAAGLEADYLDAATVDAIAESVDQLRGRRFDIFDRFFVTRAAPRHPLNARFLDRILSGRTVANRDLRWTEWLRANSRLLREDAGALRSGWQATPDRSDADQLRARWLMWTLTSTDRGLRDAASSALYWFGRHDIEKMFSLALEAIAINDPYVGERVLAAAYGVVTAKQLHDPAFGPPLATYLRGLGDAFIGSSATNPTFHALIRHYVSGTFEFARRFYQDAVPAGQPCR</sequence>
<dbReference type="PATRIC" id="fig|1299331.3.peg.2886"/>
<organism evidence="1 2">
    <name type="scientific">Mycobacterium intracellulare 1956</name>
    <dbReference type="NCBI Taxonomy" id="1299331"/>
    <lineage>
        <taxon>Bacteria</taxon>
        <taxon>Bacillati</taxon>
        <taxon>Actinomycetota</taxon>
        <taxon>Actinomycetes</taxon>
        <taxon>Mycobacteriales</taxon>
        <taxon>Mycobacteriaceae</taxon>
        <taxon>Mycobacterium</taxon>
        <taxon>Mycobacterium avium complex (MAC)</taxon>
    </lineage>
</organism>
<evidence type="ECO:0000313" key="1">
    <source>
        <dbReference type="EMBL" id="EUA59809.1"/>
    </source>
</evidence>
<dbReference type="InterPro" id="IPR027417">
    <property type="entry name" value="P-loop_NTPase"/>
</dbReference>
<name>X8CUU4_MYCIT</name>